<dbReference type="AlphaFoldDB" id="A0A419X4A2"/>
<keyword evidence="2" id="KW-1185">Reference proteome</keyword>
<reference evidence="1 2" key="1">
    <citation type="submission" date="2018-09" db="EMBL/GenBank/DDBJ databases">
        <title>Genomic Encyclopedia of Archaeal and Bacterial Type Strains, Phase II (KMG-II): from individual species to whole genera.</title>
        <authorList>
            <person name="Goeker M."/>
        </authorList>
    </citation>
    <scope>NUCLEOTIDE SEQUENCE [LARGE SCALE GENOMIC DNA]</scope>
    <source>
        <strain evidence="1 2">DSM 21950</strain>
    </source>
</reference>
<comment type="caution">
    <text evidence="1">The sequence shown here is derived from an EMBL/GenBank/DDBJ whole genome shotgun (WGS) entry which is preliminary data.</text>
</comment>
<dbReference type="Proteomes" id="UP000284531">
    <property type="component" value="Unassembled WGS sequence"/>
</dbReference>
<proteinExistence type="predicted"/>
<organism evidence="1 2">
    <name type="scientific">Marinifilum flexuosum</name>
    <dbReference type="NCBI Taxonomy" id="1117708"/>
    <lineage>
        <taxon>Bacteria</taxon>
        <taxon>Pseudomonadati</taxon>
        <taxon>Bacteroidota</taxon>
        <taxon>Bacteroidia</taxon>
        <taxon>Marinilabiliales</taxon>
        <taxon>Marinifilaceae</taxon>
    </lineage>
</organism>
<evidence type="ECO:0000313" key="2">
    <source>
        <dbReference type="Proteomes" id="UP000284531"/>
    </source>
</evidence>
<dbReference type="EMBL" id="RAPQ01000009">
    <property type="protein sequence ID" value="RKE02440.1"/>
    <property type="molecule type" value="Genomic_DNA"/>
</dbReference>
<sequence length="53" mass="6329">MNIREHFHVELFPFRENPDREKGEIRDSIKNTPLWLSPSPLEGENLEIKQLDI</sequence>
<gene>
    <name evidence="1" type="ORF">BXY64_2529</name>
</gene>
<name>A0A419X4A2_9BACT</name>
<accession>A0A419X4A2</accession>
<protein>
    <submittedName>
        <fullName evidence="1">Uncharacterized protein</fullName>
    </submittedName>
</protein>
<evidence type="ECO:0000313" key="1">
    <source>
        <dbReference type="EMBL" id="RKE02440.1"/>
    </source>
</evidence>